<dbReference type="PANTHER" id="PTHR43095">
    <property type="entry name" value="SUGAR KINASE"/>
    <property type="match status" value="1"/>
</dbReference>
<dbReference type="PIRSF" id="PIRSF000538">
    <property type="entry name" value="GlpK"/>
    <property type="match status" value="1"/>
</dbReference>
<dbReference type="EMBL" id="NAEP01000069">
    <property type="protein sequence ID" value="PDQ34156.1"/>
    <property type="molecule type" value="Genomic_DNA"/>
</dbReference>
<accession>A0A2A6FNI5</accession>
<evidence type="ECO:0000256" key="1">
    <source>
        <dbReference type="ARBA" id="ARBA00009156"/>
    </source>
</evidence>
<dbReference type="InterPro" id="IPR000577">
    <property type="entry name" value="Carb_kinase_FGGY"/>
</dbReference>
<evidence type="ECO:0000256" key="2">
    <source>
        <dbReference type="ARBA" id="ARBA00022629"/>
    </source>
</evidence>
<dbReference type="Gene3D" id="3.30.420.40">
    <property type="match status" value="2"/>
</dbReference>
<feature type="domain" description="Carbohydrate kinase FGGY C-terminal" evidence="7">
    <location>
        <begin position="329"/>
        <end position="450"/>
    </location>
</feature>
<dbReference type="GO" id="GO:0016301">
    <property type="term" value="F:kinase activity"/>
    <property type="evidence" value="ECO:0007669"/>
    <property type="project" value="UniProtKB-KW"/>
</dbReference>
<dbReference type="GO" id="GO:0042732">
    <property type="term" value="P:D-xylose metabolic process"/>
    <property type="evidence" value="ECO:0007669"/>
    <property type="project" value="UniProtKB-KW"/>
</dbReference>
<name>A0A2A6FNI5_9MICO</name>
<organism evidence="8 9">
    <name type="scientific">Candidatus Lumbricidiphila eiseniae</name>
    <dbReference type="NCBI Taxonomy" id="1969409"/>
    <lineage>
        <taxon>Bacteria</taxon>
        <taxon>Bacillati</taxon>
        <taxon>Actinomycetota</taxon>
        <taxon>Actinomycetes</taxon>
        <taxon>Micrococcales</taxon>
        <taxon>Microbacteriaceae</taxon>
        <taxon>Candidatus Lumbricidiphila</taxon>
    </lineage>
</organism>
<dbReference type="InterPro" id="IPR043129">
    <property type="entry name" value="ATPase_NBD"/>
</dbReference>
<comment type="similarity">
    <text evidence="1">Belongs to the FGGY kinase family.</text>
</comment>
<evidence type="ECO:0000313" key="8">
    <source>
        <dbReference type="EMBL" id="PDQ34156.1"/>
    </source>
</evidence>
<proteinExistence type="inferred from homology"/>
<keyword evidence="3" id="KW-0808">Transferase</keyword>
<dbReference type="Pfam" id="PF02782">
    <property type="entry name" value="FGGY_C"/>
    <property type="match status" value="1"/>
</dbReference>
<dbReference type="Pfam" id="PF00370">
    <property type="entry name" value="FGGY_N"/>
    <property type="match status" value="1"/>
</dbReference>
<dbReference type="SUPFAM" id="SSF53067">
    <property type="entry name" value="Actin-like ATPase domain"/>
    <property type="match status" value="2"/>
</dbReference>
<dbReference type="Proteomes" id="UP000219994">
    <property type="component" value="Unassembled WGS sequence"/>
</dbReference>
<dbReference type="InterPro" id="IPR018485">
    <property type="entry name" value="FGGY_C"/>
</dbReference>
<evidence type="ECO:0000256" key="5">
    <source>
        <dbReference type="SAM" id="MobiDB-lite"/>
    </source>
</evidence>
<reference evidence="9" key="1">
    <citation type="submission" date="2017-03" db="EMBL/GenBank/DDBJ databases">
        <authorList>
            <person name="Lund M.B."/>
        </authorList>
    </citation>
    <scope>NUCLEOTIDE SEQUENCE [LARGE SCALE GENOMIC DNA]</scope>
</reference>
<dbReference type="CDD" id="cd07783">
    <property type="entry name" value="ASKHA_NBD_FGGY_SePSK_AtXK1-like"/>
    <property type="match status" value="1"/>
</dbReference>
<sequence length="502" mass="54331">MGLRSSARPLPPVTEQVMADSPSSDGGVAIGIDVGTQGARVIVAERGGRVLASARRTWPLQDDDEDKREQDPEEWWRAVVSCLREVTSLLGRVSVGAVSVAATSGTLVLADDRMRPVRPAMMWNDKRAKLEVDIVNNELREEISTAFQPGFTLPKALWVARHEPEIWRAARHVLTAGDWLLCRLTGLAPVSDFTNVFKSGYDLRNNRWPEGLDRLGLPVDRFPRVVASGTDIGPLSPQVVADTGLSSETRVVAGITDATAAQIASGAVSVGDWVSTIGTGLSIKGVTLEPLLAPSAVGLYNHRHWSSGWIPTATSHCGADSIGRRFPGEDLDDLSRSAARYDMSSVIVLPLSTVGEYFPFRVPEARGFEIGNPRDRADLFRGYLEGIAFVERMAMNAMTAAGAEVDGPQRTMGGGAANPEWLRIRASVLRRPVTRPRETSSAFGAAIIALAGDPVAISPLAREIVTDDAVADPSPRSIELYEERFASFQEALTERGYLEREP</sequence>
<protein>
    <recommendedName>
        <fullName evidence="10">Carbohydrate kinase</fullName>
    </recommendedName>
</protein>
<evidence type="ECO:0000256" key="4">
    <source>
        <dbReference type="ARBA" id="ARBA00022777"/>
    </source>
</evidence>
<feature type="domain" description="Carbohydrate kinase FGGY N-terminal" evidence="6">
    <location>
        <begin position="29"/>
        <end position="263"/>
    </location>
</feature>
<comment type="caution">
    <text evidence="8">The sequence shown here is derived from an EMBL/GenBank/DDBJ whole genome shotgun (WGS) entry which is preliminary data.</text>
</comment>
<dbReference type="PANTHER" id="PTHR43095:SF5">
    <property type="entry name" value="XYLULOSE KINASE"/>
    <property type="match status" value="1"/>
</dbReference>
<keyword evidence="2" id="KW-0119">Carbohydrate metabolism</keyword>
<gene>
    <name evidence="8" type="ORF">B5766_13080</name>
</gene>
<evidence type="ECO:0000259" key="6">
    <source>
        <dbReference type="Pfam" id="PF00370"/>
    </source>
</evidence>
<dbReference type="InterPro" id="IPR018484">
    <property type="entry name" value="FGGY_N"/>
</dbReference>
<evidence type="ECO:0000313" key="9">
    <source>
        <dbReference type="Proteomes" id="UP000219994"/>
    </source>
</evidence>
<evidence type="ECO:0008006" key="10">
    <source>
        <dbReference type="Google" id="ProtNLM"/>
    </source>
</evidence>
<feature type="region of interest" description="Disordered" evidence="5">
    <location>
        <begin position="1"/>
        <end position="24"/>
    </location>
</feature>
<keyword evidence="2" id="KW-0859">Xylose metabolism</keyword>
<dbReference type="AlphaFoldDB" id="A0A2A6FNI5"/>
<evidence type="ECO:0000256" key="3">
    <source>
        <dbReference type="ARBA" id="ARBA00022679"/>
    </source>
</evidence>
<evidence type="ECO:0000259" key="7">
    <source>
        <dbReference type="Pfam" id="PF02782"/>
    </source>
</evidence>
<keyword evidence="4" id="KW-0418">Kinase</keyword>
<dbReference type="InterPro" id="IPR050406">
    <property type="entry name" value="FGGY_Carb_Kinase"/>
</dbReference>